<dbReference type="PANTHER" id="PTHR31499">
    <property type="entry name" value="MYB FAMILY TRANSCRIPTION FACTOR PHL11"/>
    <property type="match status" value="1"/>
</dbReference>
<dbReference type="PANTHER" id="PTHR31499:SF79">
    <property type="entry name" value="HTH MYB-TYPE DOMAIN-CONTAINING PROTEIN"/>
    <property type="match status" value="1"/>
</dbReference>
<dbReference type="SUPFAM" id="SSF46689">
    <property type="entry name" value="Homeodomain-like"/>
    <property type="match status" value="1"/>
</dbReference>
<organism evidence="6">
    <name type="scientific">Zea mays</name>
    <name type="common">Maize</name>
    <dbReference type="NCBI Taxonomy" id="4577"/>
    <lineage>
        <taxon>Eukaryota</taxon>
        <taxon>Viridiplantae</taxon>
        <taxon>Streptophyta</taxon>
        <taxon>Embryophyta</taxon>
        <taxon>Tracheophyta</taxon>
        <taxon>Spermatophyta</taxon>
        <taxon>Magnoliopsida</taxon>
        <taxon>Liliopsida</taxon>
        <taxon>Poales</taxon>
        <taxon>Poaceae</taxon>
        <taxon>PACMAD clade</taxon>
        <taxon>Panicoideae</taxon>
        <taxon>Andropogonodae</taxon>
        <taxon>Andropogoneae</taxon>
        <taxon>Tripsacinae</taxon>
        <taxon>Zea</taxon>
    </lineage>
</organism>
<evidence type="ECO:0000259" key="5">
    <source>
        <dbReference type="Pfam" id="PF00249"/>
    </source>
</evidence>
<dbReference type="GO" id="GO:0003677">
    <property type="term" value="F:DNA binding"/>
    <property type="evidence" value="ECO:0007669"/>
    <property type="project" value="InterPro"/>
</dbReference>
<sequence>MMYHAKNFSVPFAPQRAQDNEHASNIGGIGGPNISNPANPVGSGKQRLRWTSDLHNRFVDAIAQLGGPDRATPKGVLTVMGVPGITIYHVKSHLQVKNFFQRKQISRCLSATNIFISLLFV</sequence>
<dbReference type="InterPro" id="IPR006447">
    <property type="entry name" value="Myb_dom_plants"/>
</dbReference>
<keyword evidence="3" id="KW-0539">Nucleus</keyword>
<dbReference type="AlphaFoldDB" id="A0A1D6M752"/>
<dbReference type="InterPro" id="IPR009057">
    <property type="entry name" value="Homeodomain-like_sf"/>
</dbReference>
<dbReference type="EMBL" id="CM000782">
    <property type="protein sequence ID" value="AQK86892.1"/>
    <property type="molecule type" value="Genomic_DNA"/>
</dbReference>
<proteinExistence type="predicted"/>
<evidence type="ECO:0000256" key="3">
    <source>
        <dbReference type="ARBA" id="ARBA00023242"/>
    </source>
</evidence>
<evidence type="ECO:0000313" key="6">
    <source>
        <dbReference type="EMBL" id="AQK86892.1"/>
    </source>
</evidence>
<evidence type="ECO:0000256" key="1">
    <source>
        <dbReference type="ARBA" id="ARBA00023015"/>
    </source>
</evidence>
<feature type="region of interest" description="Disordered" evidence="4">
    <location>
        <begin position="21"/>
        <end position="45"/>
    </location>
</feature>
<evidence type="ECO:0000256" key="4">
    <source>
        <dbReference type="SAM" id="MobiDB-lite"/>
    </source>
</evidence>
<dbReference type="ExpressionAtlas" id="A0A1D6M752">
    <property type="expression patterns" value="baseline and differential"/>
</dbReference>
<dbReference type="Pfam" id="PF00249">
    <property type="entry name" value="Myb_DNA-binding"/>
    <property type="match status" value="1"/>
</dbReference>
<accession>A0A1D6M752</accession>
<name>A0A1D6M752_MAIZE</name>
<dbReference type="GO" id="GO:0003700">
    <property type="term" value="F:DNA-binding transcription factor activity"/>
    <property type="evidence" value="ECO:0007669"/>
    <property type="project" value="InterPro"/>
</dbReference>
<keyword evidence="1" id="KW-0805">Transcription regulation</keyword>
<evidence type="ECO:0000256" key="2">
    <source>
        <dbReference type="ARBA" id="ARBA00023163"/>
    </source>
</evidence>
<dbReference type="InterPro" id="IPR046955">
    <property type="entry name" value="PHR1-like"/>
</dbReference>
<dbReference type="InterPro" id="IPR001005">
    <property type="entry name" value="SANT/Myb"/>
</dbReference>
<reference evidence="6" key="1">
    <citation type="submission" date="2015-12" db="EMBL/GenBank/DDBJ databases">
        <title>Update maize B73 reference genome by single molecule sequencing technologies.</title>
        <authorList>
            <consortium name="Maize Genome Sequencing Project"/>
            <person name="Ware D."/>
        </authorList>
    </citation>
    <scope>NUCLEOTIDE SEQUENCE</scope>
    <source>
        <tissue evidence="6">Seedling</tissue>
    </source>
</reference>
<dbReference type="Gene3D" id="1.10.10.60">
    <property type="entry name" value="Homeodomain-like"/>
    <property type="match status" value="1"/>
</dbReference>
<dbReference type="NCBIfam" id="TIGR01557">
    <property type="entry name" value="myb_SHAQKYF"/>
    <property type="match status" value="1"/>
</dbReference>
<protein>
    <submittedName>
        <fullName evidence="6">Myb family transcription factor PHL7</fullName>
    </submittedName>
</protein>
<gene>
    <name evidence="6" type="ORF">ZEAMMB73_Zm00001d038546</name>
</gene>
<feature type="domain" description="Myb-like" evidence="5">
    <location>
        <begin position="47"/>
        <end position="95"/>
    </location>
</feature>
<keyword evidence="2" id="KW-0804">Transcription</keyword>